<accession>A0ABW1ZS79</accession>
<evidence type="ECO:0000313" key="2">
    <source>
        <dbReference type="EMBL" id="MFC6663826.1"/>
    </source>
</evidence>
<protein>
    <submittedName>
        <fullName evidence="2">PRTRC system protein E</fullName>
    </submittedName>
</protein>
<feature type="compositionally biased region" description="Low complexity" evidence="1">
    <location>
        <begin position="130"/>
        <end position="146"/>
    </location>
</feature>
<feature type="compositionally biased region" description="Acidic residues" evidence="1">
    <location>
        <begin position="147"/>
        <end position="163"/>
    </location>
</feature>
<dbReference type="InterPro" id="IPR022273">
    <property type="entry name" value="PRTRC_protein-E"/>
</dbReference>
<sequence>MTHTHQPIPEGHIRRPQPAAFETNAEIRDYLVGLYESLSTEGKAEFTVIIHRYPNWTQDAATGNAVVRAIHEGMVLTMPAPQPDPFAVFTPAAPLPTAVAPTAAPAPTPPAPAVAQAPVPAPAPSPSPEPATVAPPTVATPSVPVPTEEDSDVEASEPDETPADEGSAVGSGPAANPDGLFSQLHAMAADGEMIVLYVQRQGDLLDLKLVPSGAKGEAGKAIDTVQVKATPAELDSDLASALTTYTALRQSTRQALVSVSQQVKQSVGSGKGKAKSAAKPASSAPATGVISINANVTAYATIKGPGFNEKDRHPVGPEHKEFQAKPGTYTVTVHADGHLPETFSNCAVTAGKTQHIQAQLKNAGLGF</sequence>
<comment type="caution">
    <text evidence="2">The sequence shown here is derived from an EMBL/GenBank/DDBJ whole genome shotgun (WGS) entry which is preliminary data.</text>
</comment>
<gene>
    <name evidence="2" type="ORF">ACFP90_27930</name>
</gene>
<feature type="compositionally biased region" description="Pro residues" evidence="1">
    <location>
        <begin position="119"/>
        <end position="129"/>
    </location>
</feature>
<keyword evidence="3" id="KW-1185">Reference proteome</keyword>
<proteinExistence type="predicted"/>
<evidence type="ECO:0000256" key="1">
    <source>
        <dbReference type="SAM" id="MobiDB-lite"/>
    </source>
</evidence>
<organism evidence="2 3">
    <name type="scientific">Deinococcus multiflagellatus</name>
    <dbReference type="NCBI Taxonomy" id="1656887"/>
    <lineage>
        <taxon>Bacteria</taxon>
        <taxon>Thermotogati</taxon>
        <taxon>Deinococcota</taxon>
        <taxon>Deinococci</taxon>
        <taxon>Deinococcales</taxon>
        <taxon>Deinococcaceae</taxon>
        <taxon>Deinococcus</taxon>
    </lineage>
</organism>
<feature type="region of interest" description="Disordered" evidence="1">
    <location>
        <begin position="100"/>
        <end position="177"/>
    </location>
</feature>
<name>A0ABW1ZS79_9DEIO</name>
<dbReference type="NCBIfam" id="TIGR03741">
    <property type="entry name" value="PRTRC_E"/>
    <property type="match status" value="1"/>
</dbReference>
<dbReference type="EMBL" id="JBHSWB010000004">
    <property type="protein sequence ID" value="MFC6663826.1"/>
    <property type="molecule type" value="Genomic_DNA"/>
</dbReference>
<dbReference type="Gene3D" id="2.60.40.1120">
    <property type="entry name" value="Carboxypeptidase-like, regulatory domain"/>
    <property type="match status" value="1"/>
</dbReference>
<evidence type="ECO:0000313" key="3">
    <source>
        <dbReference type="Proteomes" id="UP001596317"/>
    </source>
</evidence>
<reference evidence="3" key="1">
    <citation type="journal article" date="2019" name="Int. J. Syst. Evol. Microbiol.">
        <title>The Global Catalogue of Microorganisms (GCM) 10K type strain sequencing project: providing services to taxonomists for standard genome sequencing and annotation.</title>
        <authorList>
            <consortium name="The Broad Institute Genomics Platform"/>
            <consortium name="The Broad Institute Genome Sequencing Center for Infectious Disease"/>
            <person name="Wu L."/>
            <person name="Ma J."/>
        </authorList>
    </citation>
    <scope>NUCLEOTIDE SEQUENCE [LARGE SCALE GENOMIC DNA]</scope>
    <source>
        <strain evidence="3">CCUG 63830</strain>
    </source>
</reference>
<dbReference type="RefSeq" id="WP_224609893.1">
    <property type="nucleotide sequence ID" value="NZ_JAIQXV010000012.1"/>
</dbReference>
<dbReference type="Proteomes" id="UP001596317">
    <property type="component" value="Unassembled WGS sequence"/>
</dbReference>